<gene>
    <name evidence="1" type="ORF">A2912_01580</name>
</gene>
<organism evidence="1 2">
    <name type="scientific">Candidatus Buchananbacteria bacterium RIFCSPLOWO2_01_FULL_40_23b</name>
    <dbReference type="NCBI Taxonomy" id="1797544"/>
    <lineage>
        <taxon>Bacteria</taxon>
        <taxon>Candidatus Buchananiibacteriota</taxon>
    </lineage>
</organism>
<evidence type="ECO:0008006" key="3">
    <source>
        <dbReference type="Google" id="ProtNLM"/>
    </source>
</evidence>
<reference evidence="1 2" key="1">
    <citation type="journal article" date="2016" name="Nat. Commun.">
        <title>Thousands of microbial genomes shed light on interconnected biogeochemical processes in an aquifer system.</title>
        <authorList>
            <person name="Anantharaman K."/>
            <person name="Brown C.T."/>
            <person name="Hug L.A."/>
            <person name="Sharon I."/>
            <person name="Castelle C.J."/>
            <person name="Probst A.J."/>
            <person name="Thomas B.C."/>
            <person name="Singh A."/>
            <person name="Wilkins M.J."/>
            <person name="Karaoz U."/>
            <person name="Brodie E.L."/>
            <person name="Williams K.H."/>
            <person name="Hubbard S.S."/>
            <person name="Banfield J.F."/>
        </authorList>
    </citation>
    <scope>NUCLEOTIDE SEQUENCE [LARGE SCALE GENOMIC DNA]</scope>
</reference>
<name>A0A1G1YW15_9BACT</name>
<dbReference type="InterPro" id="IPR025332">
    <property type="entry name" value="DUF4238"/>
</dbReference>
<proteinExistence type="predicted"/>
<accession>A0A1G1YW15</accession>
<protein>
    <recommendedName>
        <fullName evidence="3">DUF4238 domain-containing protein</fullName>
    </recommendedName>
</protein>
<comment type="caution">
    <text evidence="1">The sequence shown here is derived from an EMBL/GenBank/DDBJ whole genome shotgun (WGS) entry which is preliminary data.</text>
</comment>
<dbReference type="Pfam" id="PF14022">
    <property type="entry name" value="DUF4238"/>
    <property type="match status" value="1"/>
</dbReference>
<sequence>MARPNKKQHKIPRTYLQAFSNQDGLVWVGDERLKIFQQKPSNILTENDYYTIRFPTGGGTLEIETKLLNGIEGSYSDIYRQKIRNIRVLNLEEKAKMAIFVASMMERQSMLRDALTDFINRLEKRIKHMQNLPNSVKKQMANFTIPSKEKGVPAKDLLKLGKDVGSLHSSLIPKLLPDLATIIFNMKWGFVLRNKQSYPFITSDNPCVMMNPATEIRYGKGTIGSAPGLIQKDVEITLPLSSDIALICGWLLETDCLYTPIDKKLVDNINFRTRRHARTIIGSDQKMLFEIAKRILKIKRI</sequence>
<dbReference type="Proteomes" id="UP000178122">
    <property type="component" value="Unassembled WGS sequence"/>
</dbReference>
<dbReference type="AlphaFoldDB" id="A0A1G1YW15"/>
<evidence type="ECO:0000313" key="2">
    <source>
        <dbReference type="Proteomes" id="UP000178122"/>
    </source>
</evidence>
<dbReference type="EMBL" id="MHIN01000010">
    <property type="protein sequence ID" value="OGY55587.1"/>
    <property type="molecule type" value="Genomic_DNA"/>
</dbReference>
<evidence type="ECO:0000313" key="1">
    <source>
        <dbReference type="EMBL" id="OGY55587.1"/>
    </source>
</evidence>